<dbReference type="SMART" id="SM00332">
    <property type="entry name" value="PP2Cc"/>
    <property type="match status" value="1"/>
</dbReference>
<accession>A0ABQ1P407</accession>
<dbReference type="Pfam" id="PF13672">
    <property type="entry name" value="PP2C_2"/>
    <property type="match status" value="1"/>
</dbReference>
<dbReference type="EMBL" id="BMFF01000001">
    <property type="protein sequence ID" value="GGC89906.1"/>
    <property type="molecule type" value="Genomic_DNA"/>
</dbReference>
<evidence type="ECO:0000313" key="2">
    <source>
        <dbReference type="EMBL" id="GGC89906.1"/>
    </source>
</evidence>
<dbReference type="InterPro" id="IPR036457">
    <property type="entry name" value="PPM-type-like_dom_sf"/>
</dbReference>
<dbReference type="PANTHER" id="PTHR13832">
    <property type="entry name" value="PROTEIN PHOSPHATASE 2C"/>
    <property type="match status" value="1"/>
</dbReference>
<dbReference type="SUPFAM" id="SSF81606">
    <property type="entry name" value="PP2C-like"/>
    <property type="match status" value="1"/>
</dbReference>
<dbReference type="InterPro" id="IPR001932">
    <property type="entry name" value="PPM-type_phosphatase-like_dom"/>
</dbReference>
<dbReference type="PROSITE" id="PS51746">
    <property type="entry name" value="PPM_2"/>
    <property type="match status" value="1"/>
</dbReference>
<dbReference type="RefSeq" id="WP_150277220.1">
    <property type="nucleotide sequence ID" value="NZ_BMFF01000001.1"/>
</dbReference>
<sequence length="243" mass="26725">MAEVGTRWKSAARTDRGKVRARNEDAVLALPERGLWLVADGMGGHQNGALASRLIVEEIVELPEGGSLDDRLLDVRDCLYRVNRLLGHEITMTADKPDSIMGSTVVMLLAQGERAICVWAGDSRGYLWRSGKLYQLSRDHCLMQELIQEQQLSPAEAASHPSARALTRAVGASDDLLLDIVDFTIYPGDTLMLCSDGLYQDLSRDDISDALSLESTERALHRLFRQALSGPARDNISAVVIRP</sequence>
<evidence type="ECO:0000259" key="1">
    <source>
        <dbReference type="PROSITE" id="PS51746"/>
    </source>
</evidence>
<proteinExistence type="predicted"/>
<name>A0ABQ1P407_9GAMM</name>
<comment type="caution">
    <text evidence="2">The sequence shown here is derived from an EMBL/GenBank/DDBJ whole genome shotgun (WGS) entry which is preliminary data.</text>
</comment>
<organism evidence="2 3">
    <name type="scientific">Halopseudomonas salina</name>
    <dbReference type="NCBI Taxonomy" id="1323744"/>
    <lineage>
        <taxon>Bacteria</taxon>
        <taxon>Pseudomonadati</taxon>
        <taxon>Pseudomonadota</taxon>
        <taxon>Gammaproteobacteria</taxon>
        <taxon>Pseudomonadales</taxon>
        <taxon>Pseudomonadaceae</taxon>
        <taxon>Halopseudomonas</taxon>
    </lineage>
</organism>
<dbReference type="InterPro" id="IPR015655">
    <property type="entry name" value="PP2C"/>
</dbReference>
<dbReference type="PANTHER" id="PTHR13832:SF827">
    <property type="entry name" value="PROTEIN PHOSPHATASE 1L"/>
    <property type="match status" value="1"/>
</dbReference>
<dbReference type="Proteomes" id="UP000638188">
    <property type="component" value="Unassembled WGS sequence"/>
</dbReference>
<gene>
    <name evidence="2" type="ORF">GCM10007418_07020</name>
</gene>
<dbReference type="SMART" id="SM00331">
    <property type="entry name" value="PP2C_SIG"/>
    <property type="match status" value="1"/>
</dbReference>
<protein>
    <submittedName>
        <fullName evidence="2">Protein phosphatase</fullName>
    </submittedName>
</protein>
<keyword evidence="3" id="KW-1185">Reference proteome</keyword>
<reference evidence="3" key="1">
    <citation type="journal article" date="2019" name="Int. J. Syst. Evol. Microbiol.">
        <title>The Global Catalogue of Microorganisms (GCM) 10K type strain sequencing project: providing services to taxonomists for standard genome sequencing and annotation.</title>
        <authorList>
            <consortium name="The Broad Institute Genomics Platform"/>
            <consortium name="The Broad Institute Genome Sequencing Center for Infectious Disease"/>
            <person name="Wu L."/>
            <person name="Ma J."/>
        </authorList>
    </citation>
    <scope>NUCLEOTIDE SEQUENCE [LARGE SCALE GENOMIC DNA]</scope>
    <source>
        <strain evidence="3">CGMCC 1.12482</strain>
    </source>
</reference>
<feature type="domain" description="PPM-type phosphatase" evidence="1">
    <location>
        <begin position="9"/>
        <end position="243"/>
    </location>
</feature>
<evidence type="ECO:0000313" key="3">
    <source>
        <dbReference type="Proteomes" id="UP000638188"/>
    </source>
</evidence>
<dbReference type="CDD" id="cd00143">
    <property type="entry name" value="PP2Cc"/>
    <property type="match status" value="1"/>
</dbReference>
<dbReference type="Gene3D" id="3.60.40.10">
    <property type="entry name" value="PPM-type phosphatase domain"/>
    <property type="match status" value="1"/>
</dbReference>